<dbReference type="SUPFAM" id="SSF103473">
    <property type="entry name" value="MFS general substrate transporter"/>
    <property type="match status" value="1"/>
</dbReference>
<proteinExistence type="predicted"/>
<evidence type="ECO:0000256" key="1">
    <source>
        <dbReference type="ARBA" id="ARBA00004141"/>
    </source>
</evidence>
<feature type="transmembrane region" description="Helical" evidence="5">
    <location>
        <begin position="140"/>
        <end position="160"/>
    </location>
</feature>
<dbReference type="InterPro" id="IPR036259">
    <property type="entry name" value="MFS_trans_sf"/>
</dbReference>
<dbReference type="InterPro" id="IPR011701">
    <property type="entry name" value="MFS"/>
</dbReference>
<dbReference type="EMBL" id="CABL01000019">
    <property type="protein sequence ID" value="CBH76420.1"/>
    <property type="molecule type" value="Genomic_DNA"/>
</dbReference>
<feature type="transmembrane region" description="Helical" evidence="5">
    <location>
        <begin position="44"/>
        <end position="64"/>
    </location>
</feature>
<keyword evidence="3 5" id="KW-1133">Transmembrane helix</keyword>
<reference evidence="7" key="1">
    <citation type="submission" date="2009-10" db="EMBL/GenBank/DDBJ databases">
        <title>Diversity of trophic interactions inside an arsenic-rich microbial ecosystem.</title>
        <authorList>
            <person name="Bertin P.N."/>
            <person name="Heinrich-Salmeron A."/>
            <person name="Pelletier E."/>
            <person name="Goulhen-Chollet F."/>
            <person name="Arsene-Ploetze F."/>
            <person name="Gallien S."/>
            <person name="Calteau A."/>
            <person name="Vallenet D."/>
            <person name="Casiot C."/>
            <person name="Chane-Woon-Ming B."/>
            <person name="Giloteaux L."/>
            <person name="Barakat M."/>
            <person name="Bonnefoy V."/>
            <person name="Bruneel O."/>
            <person name="Chandler M."/>
            <person name="Cleiss J."/>
            <person name="Duran R."/>
            <person name="Elbaz-Poulichet F."/>
            <person name="Fonknechten N."/>
            <person name="Lauga B."/>
            <person name="Mornico D."/>
            <person name="Ortet P."/>
            <person name="Schaeffer C."/>
            <person name="Siguier P."/>
            <person name="Alexander Thil Smith A."/>
            <person name="Van Dorsselaer A."/>
            <person name="Weissenbach J."/>
            <person name="Medigue C."/>
            <person name="Le Paslier D."/>
        </authorList>
    </citation>
    <scope>NUCLEOTIDE SEQUENCE</scope>
</reference>
<sequence>MPLRNPLLPLYAGRVLRSVSQGYLAIVVPLYLLSLGYSATAVGLLIAIGAGSGALLTLAVGALADRIGRKPILAAFGILTALAGVVFALQGNFVVLAVAGALGTIGQGGGVGSGGAFGPYFVAEQALTAELSGDERRTAVFARLSLVGTVGSILGAGLAVFPARPLFWLTAAIGILLALVVLPIKEQRTRAIRARSKASLAQTTWKLIRRFMLTNATNGLAIGFLGPILVLWFHERYHVNADQIAVLYTTINLLSILSYLGVTRIVAAIGGAVRTVVALRVLSCVLLAAIPFAPNFVLAGAIYALRMLLNIVTFPVRQSYAMGIIPASERSRASALSNLPARVGSMGGPLVAGALIEHAWIGLPLEFASALQLLNAGLYWLFFRNLPPPEEIEEEV</sequence>
<evidence type="ECO:0000256" key="4">
    <source>
        <dbReference type="ARBA" id="ARBA00023136"/>
    </source>
</evidence>
<accession>E6PIX8</accession>
<dbReference type="GO" id="GO:0016020">
    <property type="term" value="C:membrane"/>
    <property type="evidence" value="ECO:0007669"/>
    <property type="project" value="UniProtKB-SubCell"/>
</dbReference>
<feature type="transmembrane region" description="Helical" evidence="5">
    <location>
        <begin position="166"/>
        <end position="184"/>
    </location>
</feature>
<dbReference type="PANTHER" id="PTHR23520">
    <property type="entry name" value="TRANSPORTER, PUTATIVE (AFU_ORTHOLOGUE AFUA_3G04000)-RELATED"/>
    <property type="match status" value="1"/>
</dbReference>
<feature type="transmembrane region" description="Helical" evidence="5">
    <location>
        <begin position="211"/>
        <end position="233"/>
    </location>
</feature>
<comment type="caution">
    <text evidence="7">The sequence shown here is derived from an EMBL/GenBank/DDBJ whole genome shotgun (WGS) entry which is preliminary data.</text>
</comment>
<keyword evidence="4 5" id="KW-0472">Membrane</keyword>
<comment type="subcellular location">
    <subcellularLocation>
        <location evidence="1">Membrane</location>
        <topology evidence="1">Multi-pass membrane protein</topology>
    </subcellularLocation>
</comment>
<evidence type="ECO:0000256" key="3">
    <source>
        <dbReference type="ARBA" id="ARBA00022989"/>
    </source>
</evidence>
<dbReference type="PROSITE" id="PS00216">
    <property type="entry name" value="SUGAR_TRANSPORT_1"/>
    <property type="match status" value="1"/>
</dbReference>
<evidence type="ECO:0000313" key="7">
    <source>
        <dbReference type="EMBL" id="CBH76420.1"/>
    </source>
</evidence>
<dbReference type="GO" id="GO:0022857">
    <property type="term" value="F:transmembrane transporter activity"/>
    <property type="evidence" value="ECO:0007669"/>
    <property type="project" value="InterPro"/>
</dbReference>
<organism evidence="7">
    <name type="scientific">mine drainage metagenome</name>
    <dbReference type="NCBI Taxonomy" id="410659"/>
    <lineage>
        <taxon>unclassified sequences</taxon>
        <taxon>metagenomes</taxon>
        <taxon>ecological metagenomes</taxon>
    </lineage>
</organism>
<dbReference type="InterPro" id="IPR020846">
    <property type="entry name" value="MFS_dom"/>
</dbReference>
<protein>
    <submittedName>
        <fullName evidence="7">Putative Major facilitator superfamily MFS_1</fullName>
    </submittedName>
</protein>
<evidence type="ECO:0000256" key="5">
    <source>
        <dbReference type="SAM" id="Phobius"/>
    </source>
</evidence>
<keyword evidence="2 5" id="KW-0812">Transmembrane</keyword>
<evidence type="ECO:0000259" key="6">
    <source>
        <dbReference type="PROSITE" id="PS50850"/>
    </source>
</evidence>
<dbReference type="Pfam" id="PF07690">
    <property type="entry name" value="MFS_1"/>
    <property type="match status" value="2"/>
</dbReference>
<dbReference type="Gene3D" id="1.20.1250.20">
    <property type="entry name" value="MFS general substrate transporter like domains"/>
    <property type="match status" value="2"/>
</dbReference>
<feature type="transmembrane region" description="Helical" evidence="5">
    <location>
        <begin position="21"/>
        <end position="38"/>
    </location>
</feature>
<dbReference type="AlphaFoldDB" id="E6PIX8"/>
<dbReference type="InterPro" id="IPR005829">
    <property type="entry name" value="Sugar_transporter_CS"/>
</dbReference>
<evidence type="ECO:0000256" key="2">
    <source>
        <dbReference type="ARBA" id="ARBA00022692"/>
    </source>
</evidence>
<feature type="transmembrane region" description="Helical" evidence="5">
    <location>
        <begin position="71"/>
        <end position="89"/>
    </location>
</feature>
<dbReference type="PANTHER" id="PTHR23520:SF5">
    <property type="entry name" value="TRANSPORTER, PUTATIVE (AFU_ORTHOLOGUE AFUA_3G04000)-RELATED"/>
    <property type="match status" value="1"/>
</dbReference>
<dbReference type="PROSITE" id="PS50850">
    <property type="entry name" value="MFS"/>
    <property type="match status" value="1"/>
</dbReference>
<name>E6PIX8_9ZZZZ</name>
<feature type="domain" description="Major facilitator superfamily (MFS) profile" evidence="6">
    <location>
        <begin position="6"/>
        <end position="387"/>
    </location>
</feature>
<feature type="transmembrane region" description="Helical" evidence="5">
    <location>
        <begin position="245"/>
        <end position="262"/>
    </location>
</feature>
<gene>
    <name evidence="7" type="ORF">CARN1_0900</name>
</gene>